<reference evidence="3" key="2">
    <citation type="submission" date="2024-04" db="EMBL/GenBank/DDBJ databases">
        <authorList>
            <person name="Chen Y."/>
            <person name="Shah S."/>
            <person name="Dougan E. K."/>
            <person name="Thang M."/>
            <person name="Chan C."/>
        </authorList>
    </citation>
    <scope>NUCLEOTIDE SEQUENCE [LARGE SCALE GENOMIC DNA]</scope>
</reference>
<gene>
    <name evidence="2" type="ORF">C1SCF055_LOCUS26996</name>
</gene>
<accession>A0A9P1G7T3</accession>
<organism evidence="2">
    <name type="scientific">Cladocopium goreaui</name>
    <dbReference type="NCBI Taxonomy" id="2562237"/>
    <lineage>
        <taxon>Eukaryota</taxon>
        <taxon>Sar</taxon>
        <taxon>Alveolata</taxon>
        <taxon>Dinophyceae</taxon>
        <taxon>Suessiales</taxon>
        <taxon>Symbiodiniaceae</taxon>
        <taxon>Cladocopium</taxon>
    </lineage>
</organism>
<sequence length="276" mass="30853">MSLSRAVAQRLRLRIAPQTACLPHGRSFSRTAVAHHSLLRQGRWRWNSTETPRLDGSNISSSSWLRKGLVLTLKLVLIWVPALAAWTAVVSGVTLDLRTPEEINQEEQEAQKLERFFDVEHLPEVEYAAEWGAKEQALASIVDKLTRSRTVQESMELLPVDTAPGPSERSEEAEAVMEFSYIHPPPQASSLNTLDVEIASEGYRPWNPRLILAHTSGSLALVTMRFQHLQAAHGRSETWSCTKLRVELIPSSPGALEEAICDLQGPLPHGVRYMRI</sequence>
<evidence type="ECO:0000313" key="2">
    <source>
        <dbReference type="EMBL" id="CAI4000910.1"/>
    </source>
</evidence>
<dbReference type="OrthoDB" id="10549952at2759"/>
<evidence type="ECO:0000313" key="4">
    <source>
        <dbReference type="Proteomes" id="UP001152797"/>
    </source>
</evidence>
<keyword evidence="4" id="KW-1185">Reference proteome</keyword>
<name>A0A9P1G7T3_9DINO</name>
<dbReference type="Proteomes" id="UP001152797">
    <property type="component" value="Unassembled WGS sequence"/>
</dbReference>
<comment type="caution">
    <text evidence="2">The sequence shown here is derived from an EMBL/GenBank/DDBJ whole genome shotgun (WGS) entry which is preliminary data.</text>
</comment>
<protein>
    <submittedName>
        <fullName evidence="2">Uncharacterized protein</fullName>
    </submittedName>
</protein>
<proteinExistence type="predicted"/>
<evidence type="ECO:0000313" key="3">
    <source>
        <dbReference type="EMBL" id="CAL1154285.1"/>
    </source>
</evidence>
<dbReference type="EMBL" id="CAMXCT030002857">
    <property type="protein sequence ID" value="CAL4788222.1"/>
    <property type="molecule type" value="Genomic_DNA"/>
</dbReference>
<dbReference type="EMBL" id="CAMXCT010002857">
    <property type="protein sequence ID" value="CAI4000910.1"/>
    <property type="molecule type" value="Genomic_DNA"/>
</dbReference>
<keyword evidence="1" id="KW-0812">Transmembrane</keyword>
<dbReference type="AlphaFoldDB" id="A0A9P1G7T3"/>
<keyword evidence="1" id="KW-1133">Transmembrane helix</keyword>
<reference evidence="2" key="1">
    <citation type="submission" date="2022-10" db="EMBL/GenBank/DDBJ databases">
        <authorList>
            <person name="Chen Y."/>
            <person name="Dougan E. K."/>
            <person name="Chan C."/>
            <person name="Rhodes N."/>
            <person name="Thang M."/>
        </authorList>
    </citation>
    <scope>NUCLEOTIDE SEQUENCE</scope>
</reference>
<dbReference type="EMBL" id="CAMXCT020002857">
    <property type="protein sequence ID" value="CAL1154285.1"/>
    <property type="molecule type" value="Genomic_DNA"/>
</dbReference>
<keyword evidence="1" id="KW-0472">Membrane</keyword>
<evidence type="ECO:0000256" key="1">
    <source>
        <dbReference type="SAM" id="Phobius"/>
    </source>
</evidence>
<feature type="transmembrane region" description="Helical" evidence="1">
    <location>
        <begin position="69"/>
        <end position="89"/>
    </location>
</feature>